<accession>A0ABR5M661</accession>
<keyword evidence="3" id="KW-1185">Reference proteome</keyword>
<sequence>MQLRFLLKWVLSKKVLPIAFIPAMASSSSKAVNSTIIMFVRMFRRLAQLASWICCTSTYAKLCLFNRLVFSLASRVQALQRDQALATAQQKLFIVLNRLWGEAEGLVAGLAAVVKTLAAQFLATVVIAGSGNQDHCASY</sequence>
<feature type="chain" id="PRO_5046854613" evidence="1">
    <location>
        <begin position="32"/>
        <end position="139"/>
    </location>
</feature>
<evidence type="ECO:0000313" key="2">
    <source>
        <dbReference type="EMBL" id="KPG74163.1"/>
    </source>
</evidence>
<evidence type="ECO:0000313" key="3">
    <source>
        <dbReference type="Proteomes" id="UP000037820"/>
    </source>
</evidence>
<protein>
    <submittedName>
        <fullName evidence="2">Uncharacterized protein</fullName>
    </submittedName>
</protein>
<dbReference type="Proteomes" id="UP000037820">
    <property type="component" value="Unassembled WGS sequence"/>
</dbReference>
<reference evidence="2 3" key="1">
    <citation type="submission" date="2015-07" db="EMBL/GenBank/DDBJ databases">
        <title>Whole genome sequencing of endophytes isolated from poison ivy (Toxicodendron radicans).</title>
        <authorList>
            <person name="Tran P.N."/>
            <person name="Lee Y.P."/>
            <person name="Gan H.M."/>
            <person name="Savka M.A."/>
        </authorList>
    </citation>
    <scope>NUCLEOTIDE SEQUENCE [LARGE SCALE GENOMIC DNA]</scope>
    <source>
        <strain evidence="2 3">RIT-PI-g</strain>
    </source>
</reference>
<organism evidence="2 3">
    <name type="scientific">Pseudomonas libanensis</name>
    <dbReference type="NCBI Taxonomy" id="75588"/>
    <lineage>
        <taxon>Bacteria</taxon>
        <taxon>Pseudomonadati</taxon>
        <taxon>Pseudomonadota</taxon>
        <taxon>Gammaproteobacteria</taxon>
        <taxon>Pseudomonadales</taxon>
        <taxon>Pseudomonadaceae</taxon>
        <taxon>Pseudomonas</taxon>
    </lineage>
</organism>
<name>A0ABR5M661_9PSED</name>
<keyword evidence="1" id="KW-0732">Signal</keyword>
<dbReference type="EMBL" id="LHOY01000029">
    <property type="protein sequence ID" value="KPG74163.1"/>
    <property type="molecule type" value="Genomic_DNA"/>
</dbReference>
<comment type="caution">
    <text evidence="2">The sequence shown here is derived from an EMBL/GenBank/DDBJ whole genome shotgun (WGS) entry which is preliminary data.</text>
</comment>
<feature type="signal peptide" evidence="1">
    <location>
        <begin position="1"/>
        <end position="31"/>
    </location>
</feature>
<gene>
    <name evidence="2" type="ORF">AEQ48_15530</name>
</gene>
<evidence type="ECO:0000256" key="1">
    <source>
        <dbReference type="SAM" id="SignalP"/>
    </source>
</evidence>
<proteinExistence type="predicted"/>